<evidence type="ECO:0000313" key="5">
    <source>
        <dbReference type="Proteomes" id="UP000216448"/>
    </source>
</evidence>
<gene>
    <name evidence="2" type="ORF">A3P64_06840</name>
    <name evidence="3" type="ORF">A3Q24_08435</name>
</gene>
<dbReference type="AlphaFoldDB" id="A0A1Z1N7K4"/>
<dbReference type="InterPro" id="IPR025164">
    <property type="entry name" value="Toastrack_DUF4097"/>
</dbReference>
<dbReference type="EMBL" id="NIBB01000043">
    <property type="protein sequence ID" value="PAB52345.1"/>
    <property type="molecule type" value="Genomic_DNA"/>
</dbReference>
<comment type="caution">
    <text evidence="3">The sequence shown here is derived from an EMBL/GenBank/DDBJ whole genome shotgun (WGS) entry which is preliminary data.</text>
</comment>
<dbReference type="EMBL" id="NIBD01000047">
    <property type="protein sequence ID" value="PAB54235.1"/>
    <property type="molecule type" value="Genomic_DNA"/>
</dbReference>
<dbReference type="Pfam" id="PF13349">
    <property type="entry name" value="DUF4097"/>
    <property type="match status" value="1"/>
</dbReference>
<dbReference type="Proteomes" id="UP000216008">
    <property type="component" value="Unassembled WGS sequence"/>
</dbReference>
<evidence type="ECO:0000259" key="1">
    <source>
        <dbReference type="Pfam" id="PF13349"/>
    </source>
</evidence>
<dbReference type="RefSeq" id="WP_087713165.1">
    <property type="nucleotide sequence ID" value="NZ_CP021703.1"/>
</dbReference>
<name>A0A1Z1N7K4_LACJH</name>
<evidence type="ECO:0000313" key="3">
    <source>
        <dbReference type="EMBL" id="PAB54235.1"/>
    </source>
</evidence>
<evidence type="ECO:0000313" key="2">
    <source>
        <dbReference type="EMBL" id="PAB52345.1"/>
    </source>
</evidence>
<evidence type="ECO:0000313" key="4">
    <source>
        <dbReference type="Proteomes" id="UP000216008"/>
    </source>
</evidence>
<proteinExistence type="predicted"/>
<protein>
    <recommendedName>
        <fullName evidence="1">DUF4097 domain-containing protein</fullName>
    </recommendedName>
</protein>
<sequence>MIFEKLFSKENKKDEIVRVEISDEEFNELKIKLSSGAVTVEQGERFAVNFMGKRHYLPIVQLENGRLQLKQRINLIDNGEAHLKVVVPADVTLDRLDVQTNSGDIEIVDTKVEKAYLKSTEGRVRVRRVAIAEALLESTDGNVTVRNSDLADGKLATYDGEIKVSGSTLSQISLNVTDGDMNLTDVTIDGGSANLKAGNFTLDHAVFKSDYDINNIEGNNTVWSANLKYARVRTANGLNNISFDPQPSGVILTMTTVDGDNVVE</sequence>
<organism evidence="3 4">
    <name type="scientific">Lactobacillus johnsonii</name>
    <dbReference type="NCBI Taxonomy" id="33959"/>
    <lineage>
        <taxon>Bacteria</taxon>
        <taxon>Bacillati</taxon>
        <taxon>Bacillota</taxon>
        <taxon>Bacilli</taxon>
        <taxon>Lactobacillales</taxon>
        <taxon>Lactobacillaceae</taxon>
        <taxon>Lactobacillus</taxon>
    </lineage>
</organism>
<dbReference type="Proteomes" id="UP000216448">
    <property type="component" value="Unassembled WGS sequence"/>
</dbReference>
<feature type="domain" description="DUF4097" evidence="1">
    <location>
        <begin position="11"/>
        <end position="183"/>
    </location>
</feature>
<reference evidence="4 5" key="1">
    <citation type="submission" date="2017-05" db="EMBL/GenBank/DDBJ databases">
        <title>Lactobacillus johnsonii from commercial turkeys.</title>
        <authorList>
            <person name="Johnson T.J."/>
            <person name="Youmans B."/>
        </authorList>
    </citation>
    <scope>NUCLEOTIDE SEQUENCE [LARGE SCALE GENOMIC DNA]</scope>
    <source>
        <strain evidence="3 4">UMNLJ114</strain>
        <strain evidence="2 5">UMNLJ54</strain>
    </source>
</reference>
<accession>A0A1Z1N7K4</accession>